<accession>A0ACC0AV46</accession>
<sequence>MRILRNYLVEFILLSTNFFFFLTWRIRIRKIHNNDLIMEWAGSPNISDLFPWIGSVDLICGVLRKKKDHDIIDKELGVASRLVQERIKEREIVENRRRIS</sequence>
<reference evidence="2" key="1">
    <citation type="journal article" date="2023" name="Nat. Plants">
        <title>Single-cell RNA sequencing provides a high-resolution roadmap for understanding the multicellular compartmentation of specialized metabolism.</title>
        <authorList>
            <person name="Sun S."/>
            <person name="Shen X."/>
            <person name="Li Y."/>
            <person name="Li Y."/>
            <person name="Wang S."/>
            <person name="Li R."/>
            <person name="Zhang H."/>
            <person name="Shen G."/>
            <person name="Guo B."/>
            <person name="Wei J."/>
            <person name="Xu J."/>
            <person name="St-Pierre B."/>
            <person name="Chen S."/>
            <person name="Sun C."/>
        </authorList>
    </citation>
    <scope>NUCLEOTIDE SEQUENCE [LARGE SCALE GENOMIC DNA]</scope>
</reference>
<name>A0ACC0AV46_CATRO</name>
<dbReference type="EMBL" id="CM044705">
    <property type="protein sequence ID" value="KAI5664858.1"/>
    <property type="molecule type" value="Genomic_DNA"/>
</dbReference>
<dbReference type="Proteomes" id="UP001060085">
    <property type="component" value="Linkage Group LG05"/>
</dbReference>
<keyword evidence="2" id="KW-1185">Reference proteome</keyword>
<evidence type="ECO:0000313" key="2">
    <source>
        <dbReference type="Proteomes" id="UP001060085"/>
    </source>
</evidence>
<protein>
    <submittedName>
        <fullName evidence="1">Uncharacterized protein</fullName>
    </submittedName>
</protein>
<gene>
    <name evidence="1" type="ORF">M9H77_24181</name>
</gene>
<comment type="caution">
    <text evidence="1">The sequence shown here is derived from an EMBL/GenBank/DDBJ whole genome shotgun (WGS) entry which is preliminary data.</text>
</comment>
<organism evidence="1 2">
    <name type="scientific">Catharanthus roseus</name>
    <name type="common">Madagascar periwinkle</name>
    <name type="synonym">Vinca rosea</name>
    <dbReference type="NCBI Taxonomy" id="4058"/>
    <lineage>
        <taxon>Eukaryota</taxon>
        <taxon>Viridiplantae</taxon>
        <taxon>Streptophyta</taxon>
        <taxon>Embryophyta</taxon>
        <taxon>Tracheophyta</taxon>
        <taxon>Spermatophyta</taxon>
        <taxon>Magnoliopsida</taxon>
        <taxon>eudicotyledons</taxon>
        <taxon>Gunneridae</taxon>
        <taxon>Pentapetalae</taxon>
        <taxon>asterids</taxon>
        <taxon>lamiids</taxon>
        <taxon>Gentianales</taxon>
        <taxon>Apocynaceae</taxon>
        <taxon>Rauvolfioideae</taxon>
        <taxon>Vinceae</taxon>
        <taxon>Catharanthinae</taxon>
        <taxon>Catharanthus</taxon>
    </lineage>
</organism>
<evidence type="ECO:0000313" key="1">
    <source>
        <dbReference type="EMBL" id="KAI5664858.1"/>
    </source>
</evidence>
<proteinExistence type="predicted"/>